<evidence type="ECO:0000313" key="1">
    <source>
        <dbReference type="EMBL" id="WHX08981.1"/>
    </source>
</evidence>
<name>A0AA95HJQ2_9BACT</name>
<dbReference type="RefSeq" id="WP_048919064.1">
    <property type="nucleotide sequence ID" value="NZ_CAXSLT010000010.1"/>
</dbReference>
<accession>A0AA95HJQ2</accession>
<evidence type="ECO:0000313" key="2">
    <source>
        <dbReference type="Proteomes" id="UP001177934"/>
    </source>
</evidence>
<reference evidence="1" key="1">
    <citation type="journal article" date="2023" name="Nat. Commun.">
        <title>Identification of a novel Human Milk Oligosaccharides utilization cluster in the infant gut commensal Bacteroides dorei.</title>
        <authorList>
            <person name="Kijner S."/>
            <person name="Ennis D."/>
            <person name="Shmorak S."/>
            <person name="Florentin A."/>
            <person name="Yassour M."/>
        </authorList>
    </citation>
    <scope>NUCLEOTIDE SEQUENCE</scope>
    <source>
        <strain evidence="1">2</strain>
    </source>
</reference>
<dbReference type="EMBL" id="CP126056">
    <property type="protein sequence ID" value="WHX08981.1"/>
    <property type="molecule type" value="Genomic_DNA"/>
</dbReference>
<dbReference type="AlphaFoldDB" id="A0AA95HJQ2"/>
<sequence length="199" mass="22924">MFDTKNPYSINKKIVCLTDIDPCRKKNEPDGEYESCYPYEYDIDTANYDYKHHADTEVAQYAAHPNIRFYRQDVTYGKTLEYDIMRENSDCELLLTNSVSNLKELKAMMAEQDVNKMMGKMRNSEANTRIKTSIDTSGWTDEEKRKALLASRYLNSVSKGSNALELNVALMANLEKSAADRKEFHVPQYIADALTWLLS</sequence>
<organism evidence="1 2">
    <name type="scientific">Phocaeicola dorei</name>
    <dbReference type="NCBI Taxonomy" id="357276"/>
    <lineage>
        <taxon>Bacteria</taxon>
        <taxon>Pseudomonadati</taxon>
        <taxon>Bacteroidota</taxon>
        <taxon>Bacteroidia</taxon>
        <taxon>Bacteroidales</taxon>
        <taxon>Bacteroidaceae</taxon>
        <taxon>Phocaeicola</taxon>
    </lineage>
</organism>
<proteinExistence type="predicted"/>
<protein>
    <submittedName>
        <fullName evidence="1">Uncharacterized protein</fullName>
    </submittedName>
</protein>
<dbReference type="Proteomes" id="UP001177934">
    <property type="component" value="Chromosome"/>
</dbReference>
<gene>
    <name evidence="1" type="ORF">QNN11_16355</name>
</gene>